<accession>A0A8J4UEK0</accession>
<organism evidence="8 9">
    <name type="scientific">Clarias magur</name>
    <name type="common">Asian catfish</name>
    <name type="synonym">Macropteronotus magur</name>
    <dbReference type="NCBI Taxonomy" id="1594786"/>
    <lineage>
        <taxon>Eukaryota</taxon>
        <taxon>Metazoa</taxon>
        <taxon>Chordata</taxon>
        <taxon>Craniata</taxon>
        <taxon>Vertebrata</taxon>
        <taxon>Euteleostomi</taxon>
        <taxon>Actinopterygii</taxon>
        <taxon>Neopterygii</taxon>
        <taxon>Teleostei</taxon>
        <taxon>Ostariophysi</taxon>
        <taxon>Siluriformes</taxon>
        <taxon>Clariidae</taxon>
        <taxon>Clarias</taxon>
    </lineage>
</organism>
<evidence type="ECO:0000256" key="3">
    <source>
        <dbReference type="ARBA" id="ARBA00022989"/>
    </source>
</evidence>
<dbReference type="OrthoDB" id="283575at2759"/>
<keyword evidence="2 6" id="KW-0812">Transmembrane</keyword>
<reference evidence="8" key="1">
    <citation type="submission" date="2020-07" db="EMBL/GenBank/DDBJ databases">
        <title>Clarias magur genome sequencing, assembly and annotation.</title>
        <authorList>
            <person name="Kushwaha B."/>
            <person name="Kumar R."/>
            <person name="Das P."/>
            <person name="Joshi C.G."/>
            <person name="Kumar D."/>
            <person name="Nagpure N.S."/>
            <person name="Pandey M."/>
            <person name="Agarwal S."/>
            <person name="Srivastava S."/>
            <person name="Singh M."/>
            <person name="Sahoo L."/>
            <person name="Jayasankar P."/>
            <person name="Meher P.K."/>
            <person name="Koringa P.G."/>
            <person name="Iquebal M.A."/>
            <person name="Das S.P."/>
            <person name="Bit A."/>
            <person name="Patnaik S."/>
            <person name="Patel N."/>
            <person name="Shah T.M."/>
            <person name="Hinsu A."/>
            <person name="Jena J.K."/>
        </authorList>
    </citation>
    <scope>NUCLEOTIDE SEQUENCE</scope>
    <source>
        <strain evidence="8">CIFAMagur01</strain>
        <tissue evidence="8">Testis</tissue>
    </source>
</reference>
<gene>
    <name evidence="8" type="ORF">DAT39_005093</name>
</gene>
<evidence type="ECO:0000256" key="6">
    <source>
        <dbReference type="SAM" id="Phobius"/>
    </source>
</evidence>
<keyword evidence="9" id="KW-1185">Reference proteome</keyword>
<dbReference type="Gene3D" id="1.20.1070.10">
    <property type="entry name" value="Rhodopsin 7-helix transmembrane proteins"/>
    <property type="match status" value="1"/>
</dbReference>
<dbReference type="InterPro" id="IPR000203">
    <property type="entry name" value="GPS"/>
</dbReference>
<feature type="transmembrane region" description="Helical" evidence="6">
    <location>
        <begin position="131"/>
        <end position="153"/>
    </location>
</feature>
<evidence type="ECO:0000313" key="8">
    <source>
        <dbReference type="EMBL" id="KAF5905091.1"/>
    </source>
</evidence>
<evidence type="ECO:0000256" key="1">
    <source>
        <dbReference type="ARBA" id="ARBA00004370"/>
    </source>
</evidence>
<protein>
    <submittedName>
        <fullName evidence="8">G-protein coupled receptor</fullName>
    </submittedName>
</protein>
<dbReference type="InterPro" id="IPR046338">
    <property type="entry name" value="GAIN_dom_sf"/>
</dbReference>
<dbReference type="PROSITE" id="PS50221">
    <property type="entry name" value="GAIN_B"/>
    <property type="match status" value="1"/>
</dbReference>
<feature type="transmembrane region" description="Helical" evidence="6">
    <location>
        <begin position="209"/>
        <end position="228"/>
    </location>
</feature>
<feature type="domain" description="GAIN-B" evidence="7">
    <location>
        <begin position="1"/>
        <end position="119"/>
    </location>
</feature>
<dbReference type="EMBL" id="QNUK01000048">
    <property type="protein sequence ID" value="KAF5905091.1"/>
    <property type="molecule type" value="Genomic_DNA"/>
</dbReference>
<dbReference type="Gene3D" id="2.60.220.50">
    <property type="match status" value="1"/>
</dbReference>
<evidence type="ECO:0000256" key="5">
    <source>
        <dbReference type="ARBA" id="ARBA00023157"/>
    </source>
</evidence>
<comment type="caution">
    <text evidence="8">The sequence shown here is derived from an EMBL/GenBank/DDBJ whole genome shotgun (WGS) entry which is preliminary data.</text>
</comment>
<dbReference type="Pfam" id="PF01825">
    <property type="entry name" value="GPS"/>
    <property type="match status" value="1"/>
</dbReference>
<dbReference type="GO" id="GO:0005886">
    <property type="term" value="C:plasma membrane"/>
    <property type="evidence" value="ECO:0007669"/>
    <property type="project" value="TreeGrafter"/>
</dbReference>
<dbReference type="PANTHER" id="PTHR12011:SF454">
    <property type="entry name" value="ADHESION G-PROTEIN COUPLED RECEPTOR G5-LIKE"/>
    <property type="match status" value="1"/>
</dbReference>
<sequence>MDLMKPKDLGLVQISAPKSNTNTSTALKSNVIRIETAGQEVKHLSKRLVIVLSMNSMEVIPENQTLSCQFYDVNATHGQEWSDVGSYTNLDNFNSLNTVNCSYDHMTPFAVLLVNMNLTQINSVHWKILSCISYIGCSLSGFFSAVNIFLYIFMNCWITDSFFLYGTNVTFFSFTFLFNLSILVAVTNQIFKLRRLNFRIRKLPSRKDICTVLGLTILLGMTWGFAFFTSGYTNYPVLYLFCICNSLQGKS</sequence>
<proteinExistence type="predicted"/>
<dbReference type="Proteomes" id="UP000727407">
    <property type="component" value="Unassembled WGS sequence"/>
</dbReference>
<evidence type="ECO:0000256" key="2">
    <source>
        <dbReference type="ARBA" id="ARBA00022692"/>
    </source>
</evidence>
<dbReference type="PANTHER" id="PTHR12011">
    <property type="entry name" value="ADHESION G-PROTEIN COUPLED RECEPTOR"/>
    <property type="match status" value="1"/>
</dbReference>
<keyword evidence="5" id="KW-1015">Disulfide bond</keyword>
<comment type="subcellular location">
    <subcellularLocation>
        <location evidence="1">Membrane</location>
    </subcellularLocation>
</comment>
<evidence type="ECO:0000259" key="7">
    <source>
        <dbReference type="PROSITE" id="PS50221"/>
    </source>
</evidence>
<evidence type="ECO:0000256" key="4">
    <source>
        <dbReference type="ARBA" id="ARBA00023136"/>
    </source>
</evidence>
<dbReference type="InterPro" id="IPR057244">
    <property type="entry name" value="GAIN_B"/>
</dbReference>
<name>A0A8J4UEK0_CLAMG</name>
<keyword evidence="8" id="KW-0675">Receptor</keyword>
<dbReference type="AlphaFoldDB" id="A0A8J4UEK0"/>
<keyword evidence="3 6" id="KW-1133">Transmembrane helix</keyword>
<feature type="transmembrane region" description="Helical" evidence="6">
    <location>
        <begin position="165"/>
        <end position="188"/>
    </location>
</feature>
<dbReference type="GO" id="GO:0007189">
    <property type="term" value="P:adenylate cyclase-activating G protein-coupled receptor signaling pathway"/>
    <property type="evidence" value="ECO:0007669"/>
    <property type="project" value="TreeGrafter"/>
</dbReference>
<keyword evidence="4 6" id="KW-0472">Membrane</keyword>
<dbReference type="GO" id="GO:0004930">
    <property type="term" value="F:G protein-coupled receptor activity"/>
    <property type="evidence" value="ECO:0007669"/>
    <property type="project" value="TreeGrafter"/>
</dbReference>
<evidence type="ECO:0000313" key="9">
    <source>
        <dbReference type="Proteomes" id="UP000727407"/>
    </source>
</evidence>